<evidence type="ECO:0000313" key="1">
    <source>
        <dbReference type="EMBL" id="GIY71734.1"/>
    </source>
</evidence>
<dbReference type="Proteomes" id="UP001054945">
    <property type="component" value="Unassembled WGS sequence"/>
</dbReference>
<evidence type="ECO:0000313" key="2">
    <source>
        <dbReference type="Proteomes" id="UP001054945"/>
    </source>
</evidence>
<protein>
    <submittedName>
        <fullName evidence="1">Uncharacterized protein</fullName>
    </submittedName>
</protein>
<sequence length="100" mass="11658">MVPSPSHRWRQRTIRLKLNALSFKRGSTPCIFHPSIKMPTSSTLFAAIMQILNFDKGKYVQTEQSHDNDARTIGNCDIYHKGALQLMLLWQLIRYRLEII</sequence>
<proteinExistence type="predicted"/>
<name>A0AAV4VQ52_CAEEX</name>
<accession>A0AAV4VQ52</accession>
<dbReference type="AlphaFoldDB" id="A0AAV4VQ52"/>
<organism evidence="1 2">
    <name type="scientific">Caerostris extrusa</name>
    <name type="common">Bark spider</name>
    <name type="synonym">Caerostris bankana</name>
    <dbReference type="NCBI Taxonomy" id="172846"/>
    <lineage>
        <taxon>Eukaryota</taxon>
        <taxon>Metazoa</taxon>
        <taxon>Ecdysozoa</taxon>
        <taxon>Arthropoda</taxon>
        <taxon>Chelicerata</taxon>
        <taxon>Arachnida</taxon>
        <taxon>Araneae</taxon>
        <taxon>Araneomorphae</taxon>
        <taxon>Entelegynae</taxon>
        <taxon>Araneoidea</taxon>
        <taxon>Araneidae</taxon>
        <taxon>Caerostris</taxon>
    </lineage>
</organism>
<gene>
    <name evidence="1" type="ORF">CEXT_247971</name>
</gene>
<comment type="caution">
    <text evidence="1">The sequence shown here is derived from an EMBL/GenBank/DDBJ whole genome shotgun (WGS) entry which is preliminary data.</text>
</comment>
<dbReference type="EMBL" id="BPLR01014848">
    <property type="protein sequence ID" value="GIY71734.1"/>
    <property type="molecule type" value="Genomic_DNA"/>
</dbReference>
<keyword evidence="2" id="KW-1185">Reference proteome</keyword>
<reference evidence="1 2" key="1">
    <citation type="submission" date="2021-06" db="EMBL/GenBank/DDBJ databases">
        <title>Caerostris extrusa draft genome.</title>
        <authorList>
            <person name="Kono N."/>
            <person name="Arakawa K."/>
        </authorList>
    </citation>
    <scope>NUCLEOTIDE SEQUENCE [LARGE SCALE GENOMIC DNA]</scope>
</reference>